<proteinExistence type="predicted"/>
<accession>A0A3M2LQC2</accession>
<reference evidence="1 2" key="1">
    <citation type="submission" date="2018-10" db="EMBL/GenBank/DDBJ databases">
        <title>Isolation, diversity and antifungal activity of actinobacteria from wheat.</title>
        <authorList>
            <person name="Han C."/>
        </authorList>
    </citation>
    <scope>NUCLEOTIDE SEQUENCE [LARGE SCALE GENOMIC DNA]</scope>
    <source>
        <strain evidence="1 2">NEAU-YY642</strain>
    </source>
</reference>
<comment type="caution">
    <text evidence="1">The sequence shown here is derived from an EMBL/GenBank/DDBJ whole genome shotgun (WGS) entry which is preliminary data.</text>
</comment>
<sequence>MTTKVTPIIALWKERTLPIRDGLYLATGVSYAARLAPQAQTGVEILEPFDLRASLDADPEWVTEIEPTRQLALEAEGRVLCCGDGGHGSEGFVACTYGDEELEWVMYFERSNPFMDISWDATRQRATFTSTSDVRITVNALTPWWDTADS</sequence>
<keyword evidence="2" id="KW-1185">Reference proteome</keyword>
<dbReference type="RefSeq" id="WP_122185282.1">
    <property type="nucleotide sequence ID" value="NZ_RFFJ01000124.1"/>
</dbReference>
<dbReference type="EMBL" id="RFFJ01000124">
    <property type="protein sequence ID" value="RMI37048.1"/>
    <property type="molecule type" value="Genomic_DNA"/>
</dbReference>
<gene>
    <name evidence="1" type="ORF">EBN88_19980</name>
</gene>
<name>A0A3M2LQC2_9ACTN</name>
<protein>
    <submittedName>
        <fullName evidence="1">Uncharacterized protein</fullName>
    </submittedName>
</protein>
<evidence type="ECO:0000313" key="1">
    <source>
        <dbReference type="EMBL" id="RMI37048.1"/>
    </source>
</evidence>
<dbReference type="Proteomes" id="UP000278673">
    <property type="component" value="Unassembled WGS sequence"/>
</dbReference>
<dbReference type="AlphaFoldDB" id="A0A3M2LQC2"/>
<evidence type="ECO:0000313" key="2">
    <source>
        <dbReference type="Proteomes" id="UP000278673"/>
    </source>
</evidence>
<organism evidence="1 2">
    <name type="scientific">Streptomyces triticirhizae</name>
    <dbReference type="NCBI Taxonomy" id="2483353"/>
    <lineage>
        <taxon>Bacteria</taxon>
        <taxon>Bacillati</taxon>
        <taxon>Actinomycetota</taxon>
        <taxon>Actinomycetes</taxon>
        <taxon>Kitasatosporales</taxon>
        <taxon>Streptomycetaceae</taxon>
        <taxon>Streptomyces</taxon>
    </lineage>
</organism>